<dbReference type="PRINTS" id="PR00953">
    <property type="entry name" value="TYPE3IMRPROT"/>
</dbReference>
<evidence type="ECO:0000256" key="1">
    <source>
        <dbReference type="ARBA" id="ARBA00002578"/>
    </source>
</evidence>
<feature type="transmembrane region" description="Helical" evidence="10">
    <location>
        <begin position="212"/>
        <end position="235"/>
    </location>
</feature>
<evidence type="ECO:0000256" key="7">
    <source>
        <dbReference type="ARBA" id="ARBA00023136"/>
    </source>
</evidence>
<feature type="transmembrane region" description="Helical" evidence="10">
    <location>
        <begin position="173"/>
        <end position="200"/>
    </location>
</feature>
<comment type="function">
    <text evidence="1 10">Role in flagellar biosynthesis.</text>
</comment>
<protein>
    <recommendedName>
        <fullName evidence="3 9">Flagellar biosynthetic protein FliR</fullName>
    </recommendedName>
</protein>
<evidence type="ECO:0000256" key="9">
    <source>
        <dbReference type="NCBIfam" id="TIGR01400"/>
    </source>
</evidence>
<gene>
    <name evidence="11" type="primary">fliR</name>
    <name evidence="11" type="ORF">MW290_10110</name>
</gene>
<evidence type="ECO:0000256" key="3">
    <source>
        <dbReference type="ARBA" id="ARBA00021717"/>
    </source>
</evidence>
<keyword evidence="8 10" id="KW-0975">Bacterial flagellum</keyword>
<reference evidence="11" key="1">
    <citation type="submission" date="2022-05" db="EMBL/GenBank/DDBJ databases">
        <title>An RpoN-dependent PEP-CTERM gene is involved in floc formation of an Aquincola tertiaricarbonis strain.</title>
        <authorList>
            <person name="Qiu D."/>
            <person name="Xia M."/>
        </authorList>
    </citation>
    <scope>NUCLEOTIDE SEQUENCE</scope>
    <source>
        <strain evidence="11">RN12</strain>
    </source>
</reference>
<dbReference type="Proteomes" id="UP001056201">
    <property type="component" value="Chromosome 1"/>
</dbReference>
<keyword evidence="4 10" id="KW-1003">Cell membrane</keyword>
<name>A0ABY4S4L3_AQUTE</name>
<evidence type="ECO:0000313" key="11">
    <source>
        <dbReference type="EMBL" id="URI06275.1"/>
    </source>
</evidence>
<feature type="transmembrane region" description="Helical" evidence="10">
    <location>
        <begin position="128"/>
        <end position="152"/>
    </location>
</feature>
<keyword evidence="11" id="KW-0969">Cilium</keyword>
<comment type="subcellular location">
    <subcellularLocation>
        <location evidence="10">Cell membrane</location>
        <topology evidence="10">Multi-pass membrane protein</topology>
    </subcellularLocation>
    <subcellularLocation>
        <location evidence="10">Bacterial flagellum basal body</location>
    </subcellularLocation>
</comment>
<organism evidence="11 12">
    <name type="scientific">Aquincola tertiaricarbonis</name>
    <dbReference type="NCBI Taxonomy" id="391953"/>
    <lineage>
        <taxon>Bacteria</taxon>
        <taxon>Pseudomonadati</taxon>
        <taxon>Pseudomonadota</taxon>
        <taxon>Betaproteobacteria</taxon>
        <taxon>Burkholderiales</taxon>
        <taxon>Sphaerotilaceae</taxon>
        <taxon>Aquincola</taxon>
    </lineage>
</organism>
<feature type="transmembrane region" description="Helical" evidence="10">
    <location>
        <begin position="78"/>
        <end position="108"/>
    </location>
</feature>
<dbReference type="InterPro" id="IPR002010">
    <property type="entry name" value="T3SS_IM_R"/>
</dbReference>
<keyword evidence="6 10" id="KW-1133">Transmembrane helix</keyword>
<evidence type="ECO:0000256" key="6">
    <source>
        <dbReference type="ARBA" id="ARBA00022989"/>
    </source>
</evidence>
<keyword evidence="11" id="KW-0966">Cell projection</keyword>
<dbReference type="PANTHER" id="PTHR30065">
    <property type="entry name" value="FLAGELLAR BIOSYNTHETIC PROTEIN FLIR"/>
    <property type="match status" value="1"/>
</dbReference>
<dbReference type="EMBL" id="CP097635">
    <property type="protein sequence ID" value="URI06275.1"/>
    <property type="molecule type" value="Genomic_DNA"/>
</dbReference>
<feature type="transmembrane region" description="Helical" evidence="10">
    <location>
        <begin position="38"/>
        <end position="57"/>
    </location>
</feature>
<evidence type="ECO:0000313" key="12">
    <source>
        <dbReference type="Proteomes" id="UP001056201"/>
    </source>
</evidence>
<dbReference type="NCBIfam" id="TIGR01400">
    <property type="entry name" value="fliR"/>
    <property type="match status" value="1"/>
</dbReference>
<proteinExistence type="inferred from homology"/>
<keyword evidence="11" id="KW-0282">Flagellum</keyword>
<dbReference type="InterPro" id="IPR006303">
    <property type="entry name" value="FliR"/>
</dbReference>
<comment type="similarity">
    <text evidence="2 10">Belongs to the FliR/MopE/SpaR family.</text>
</comment>
<keyword evidence="7 10" id="KW-0472">Membrane</keyword>
<dbReference type="Pfam" id="PF01311">
    <property type="entry name" value="Bac_export_1"/>
    <property type="match status" value="1"/>
</dbReference>
<evidence type="ECO:0000256" key="4">
    <source>
        <dbReference type="ARBA" id="ARBA00022475"/>
    </source>
</evidence>
<dbReference type="PANTHER" id="PTHR30065:SF8">
    <property type="entry name" value="FLAGELLAR BIOSYNTHETIC PROTEIN FLIR"/>
    <property type="match status" value="1"/>
</dbReference>
<keyword evidence="5 10" id="KW-0812">Transmembrane</keyword>
<evidence type="ECO:0000256" key="2">
    <source>
        <dbReference type="ARBA" id="ARBA00009772"/>
    </source>
</evidence>
<accession>A0ABY4S4L3</accession>
<evidence type="ECO:0000256" key="5">
    <source>
        <dbReference type="ARBA" id="ARBA00022692"/>
    </source>
</evidence>
<evidence type="ECO:0000256" key="10">
    <source>
        <dbReference type="RuleBase" id="RU362071"/>
    </source>
</evidence>
<dbReference type="RefSeq" id="WP_250194538.1">
    <property type="nucleotide sequence ID" value="NZ_CP097635.1"/>
</dbReference>
<sequence>MEPVFNQLLGLLGAFWWPFCRTMALLSAAPVLGENMMPVTVRVLLSLVLSVILMPMAQPAEAIDPFSMHGIVATVEQLVFGFVLGLAFHLTMSAIMVLGFLASSQMGLAMAVMNDPMNGQSSDVVSSLLYMMCILVFFAIDGHLVITGVLGASFKAWPVGQSLAGLEFKTLPLAVAWVFSAALLLALPVIFATVVVQFGAGLLNRVAPALNLFSLGFAIVTVFGLFMLTQVVRFVPEHYIRMTQQVLDLIHRGLRAS</sequence>
<evidence type="ECO:0000256" key="8">
    <source>
        <dbReference type="ARBA" id="ARBA00023143"/>
    </source>
</evidence>
<keyword evidence="12" id="KW-1185">Reference proteome</keyword>